<dbReference type="EMBL" id="CP116669">
    <property type="protein sequence ID" value="WCI02114.1"/>
    <property type="molecule type" value="Genomic_DNA"/>
</dbReference>
<evidence type="ECO:0000256" key="1">
    <source>
        <dbReference type="SAM" id="MobiDB-lite"/>
    </source>
</evidence>
<dbReference type="RefSeq" id="WP_033697060.1">
    <property type="nucleotide sequence ID" value="NZ_CP116669.1"/>
</dbReference>
<accession>A0ABY7RF26</accession>
<dbReference type="Proteomes" id="UP001214301">
    <property type="component" value="Chromosome"/>
</dbReference>
<feature type="region of interest" description="Disordered" evidence="1">
    <location>
        <begin position="1"/>
        <end position="109"/>
    </location>
</feature>
<protein>
    <submittedName>
        <fullName evidence="2">Uncharacterized protein</fullName>
    </submittedName>
</protein>
<feature type="compositionally biased region" description="Polar residues" evidence="1">
    <location>
        <begin position="100"/>
        <end position="109"/>
    </location>
</feature>
<name>A0ABY7RF26_9PSED</name>
<sequence>MAIDHNGPDAPYPGPEELAPETGAVHGSGLEQTESEPKQGAGEKWSEKRPEDWNPPPGDPGSGQDAQDDAAQKAGPDEGEVPLPADDESPIEEEMRDVDANNSVSSEHP</sequence>
<evidence type="ECO:0000313" key="2">
    <source>
        <dbReference type="EMBL" id="WCI02114.1"/>
    </source>
</evidence>
<evidence type="ECO:0000313" key="3">
    <source>
        <dbReference type="Proteomes" id="UP001214301"/>
    </source>
</evidence>
<organism evidence="2 3">
    <name type="scientific">Pseudomonas capeferrum</name>
    <dbReference type="NCBI Taxonomy" id="1495066"/>
    <lineage>
        <taxon>Bacteria</taxon>
        <taxon>Pseudomonadati</taxon>
        <taxon>Pseudomonadota</taxon>
        <taxon>Gammaproteobacteria</taxon>
        <taxon>Pseudomonadales</taxon>
        <taxon>Pseudomonadaceae</taxon>
        <taxon>Pseudomonas</taxon>
    </lineage>
</organism>
<reference evidence="2 3" key="1">
    <citation type="journal article" date="2020" name="Front. Microbiol.">
        <title>Toward Biorecycling: Isolation of a Soil Bacterium That Grows on a Polyurethane Oligomer and Monomer.</title>
        <authorList>
            <person name="Espinosa M.J.C."/>
            <person name="Blanco A.C."/>
            <person name="Schmidgall T."/>
            <person name="Atanasoff-Kardjalieff A.K."/>
            <person name="Kappelmeyer U."/>
            <person name="Tischler D."/>
            <person name="Pieper D.H."/>
            <person name="Heipieper H.J."/>
            <person name="Eberlein C."/>
        </authorList>
    </citation>
    <scope>NUCLEOTIDE SEQUENCE [LARGE SCALE GENOMIC DNA]</scope>
    <source>
        <strain evidence="2 3">TDA1</strain>
    </source>
</reference>
<keyword evidence="3" id="KW-1185">Reference proteome</keyword>
<proteinExistence type="predicted"/>
<gene>
    <name evidence="2" type="ORF">PMC74_09620</name>
</gene>
<dbReference type="GeneID" id="301034456"/>
<feature type="compositionally biased region" description="Acidic residues" evidence="1">
    <location>
        <begin position="77"/>
        <end position="96"/>
    </location>
</feature>